<evidence type="ECO:0008006" key="4">
    <source>
        <dbReference type="Google" id="ProtNLM"/>
    </source>
</evidence>
<dbReference type="EMBL" id="OZ034816">
    <property type="protein sequence ID" value="CAL1375327.1"/>
    <property type="molecule type" value="Genomic_DNA"/>
</dbReference>
<organism evidence="2 3">
    <name type="scientific">Linum trigynum</name>
    <dbReference type="NCBI Taxonomy" id="586398"/>
    <lineage>
        <taxon>Eukaryota</taxon>
        <taxon>Viridiplantae</taxon>
        <taxon>Streptophyta</taxon>
        <taxon>Embryophyta</taxon>
        <taxon>Tracheophyta</taxon>
        <taxon>Spermatophyta</taxon>
        <taxon>Magnoliopsida</taxon>
        <taxon>eudicotyledons</taxon>
        <taxon>Gunneridae</taxon>
        <taxon>Pentapetalae</taxon>
        <taxon>rosids</taxon>
        <taxon>fabids</taxon>
        <taxon>Malpighiales</taxon>
        <taxon>Linaceae</taxon>
        <taxon>Linum</taxon>
    </lineage>
</organism>
<sequence>MAHSSPPAFIVVGLLLLAAPLIIYVSGATAGRLGADEGAAAAPHFCSGPPARDSNWPYYVAQVLSALETTTPNRPTLSYNCGYPAYATGNPGGSAICHTADIADCEQCLSNLKAQLELCKNYSGGGLDRIDCNMMFWEIP</sequence>
<keyword evidence="1" id="KW-0732">Signal</keyword>
<accession>A0AAV2DPN1</accession>
<dbReference type="Proteomes" id="UP001497516">
    <property type="component" value="Chromosome 3"/>
</dbReference>
<gene>
    <name evidence="2" type="ORF">LTRI10_LOCUS17130</name>
</gene>
<protein>
    <recommendedName>
        <fullName evidence="4">Gnk2-homologous domain-containing protein</fullName>
    </recommendedName>
</protein>
<evidence type="ECO:0000313" key="3">
    <source>
        <dbReference type="Proteomes" id="UP001497516"/>
    </source>
</evidence>
<name>A0AAV2DPN1_9ROSI</name>
<dbReference type="AlphaFoldDB" id="A0AAV2DPN1"/>
<feature type="chain" id="PRO_5043505956" description="Gnk2-homologous domain-containing protein" evidence="1">
    <location>
        <begin position="31"/>
        <end position="140"/>
    </location>
</feature>
<feature type="signal peptide" evidence="1">
    <location>
        <begin position="1"/>
        <end position="30"/>
    </location>
</feature>
<reference evidence="2 3" key="1">
    <citation type="submission" date="2024-04" db="EMBL/GenBank/DDBJ databases">
        <authorList>
            <person name="Fracassetti M."/>
        </authorList>
    </citation>
    <scope>NUCLEOTIDE SEQUENCE [LARGE SCALE GENOMIC DNA]</scope>
</reference>
<evidence type="ECO:0000256" key="1">
    <source>
        <dbReference type="SAM" id="SignalP"/>
    </source>
</evidence>
<proteinExistence type="predicted"/>
<keyword evidence="3" id="KW-1185">Reference proteome</keyword>
<evidence type="ECO:0000313" key="2">
    <source>
        <dbReference type="EMBL" id="CAL1375327.1"/>
    </source>
</evidence>